<dbReference type="PANTHER" id="PTHR42756">
    <property type="entry name" value="TRANSCRIPTIONAL REGULATOR, MARR"/>
    <property type="match status" value="1"/>
</dbReference>
<dbReference type="SUPFAM" id="SSF46785">
    <property type="entry name" value="Winged helix' DNA-binding domain"/>
    <property type="match status" value="1"/>
</dbReference>
<accession>A0A848M0J6</accession>
<evidence type="ECO:0000256" key="1">
    <source>
        <dbReference type="ARBA" id="ARBA00023015"/>
    </source>
</evidence>
<keyword evidence="3" id="KW-0804">Transcription</keyword>
<keyword evidence="6" id="KW-1185">Reference proteome</keyword>
<dbReference type="AlphaFoldDB" id="A0A848M0J6"/>
<organism evidence="5 6">
    <name type="scientific">Paenibacillus lemnae</name>
    <dbReference type="NCBI Taxonomy" id="1330551"/>
    <lineage>
        <taxon>Bacteria</taxon>
        <taxon>Bacillati</taxon>
        <taxon>Bacillota</taxon>
        <taxon>Bacilli</taxon>
        <taxon>Bacillales</taxon>
        <taxon>Paenibacillaceae</taxon>
        <taxon>Paenibacillus</taxon>
    </lineage>
</organism>
<evidence type="ECO:0000256" key="2">
    <source>
        <dbReference type="ARBA" id="ARBA00023125"/>
    </source>
</evidence>
<sequence length="155" mass="17693">MKENSRYVAVREVFQQFVRIFGQLQRGGAQDCGISVIQSHILYELGKRPNISLNDLAALLHTDTSSLSRQVQQLVEYGQVNRLPDPKDRRYVVLSLTAEGEQKQQYIAEFMETFLSEVFSKIPEDQHEQVFQTLEVMKTALNSTSSPCRKEPPSS</sequence>
<dbReference type="PRINTS" id="PR00598">
    <property type="entry name" value="HTHMARR"/>
</dbReference>
<reference evidence="5 6" key="1">
    <citation type="submission" date="2020-04" db="EMBL/GenBank/DDBJ databases">
        <title>Paenibacillus algicola sp. nov., a novel marine bacterium producing alginate lyase.</title>
        <authorList>
            <person name="Huang H."/>
        </authorList>
    </citation>
    <scope>NUCLEOTIDE SEQUENCE [LARGE SCALE GENOMIC DNA]</scope>
    <source>
        <strain evidence="5 6">L7-75</strain>
    </source>
</reference>
<dbReference type="GO" id="GO:0003677">
    <property type="term" value="F:DNA binding"/>
    <property type="evidence" value="ECO:0007669"/>
    <property type="project" value="UniProtKB-KW"/>
</dbReference>
<dbReference type="Gene3D" id="1.10.10.10">
    <property type="entry name" value="Winged helix-like DNA-binding domain superfamily/Winged helix DNA-binding domain"/>
    <property type="match status" value="1"/>
</dbReference>
<dbReference type="EMBL" id="JABBPN010000001">
    <property type="protein sequence ID" value="NMO94347.1"/>
    <property type="molecule type" value="Genomic_DNA"/>
</dbReference>
<name>A0A848M0J6_PAELE</name>
<comment type="caution">
    <text evidence="5">The sequence shown here is derived from an EMBL/GenBank/DDBJ whole genome shotgun (WGS) entry which is preliminary data.</text>
</comment>
<dbReference type="InterPro" id="IPR036390">
    <property type="entry name" value="WH_DNA-bd_sf"/>
</dbReference>
<dbReference type="Proteomes" id="UP000565468">
    <property type="component" value="Unassembled WGS sequence"/>
</dbReference>
<evidence type="ECO:0000256" key="3">
    <source>
        <dbReference type="ARBA" id="ARBA00023163"/>
    </source>
</evidence>
<keyword evidence="1" id="KW-0805">Transcription regulation</keyword>
<dbReference type="Pfam" id="PF01047">
    <property type="entry name" value="MarR"/>
    <property type="match status" value="1"/>
</dbReference>
<evidence type="ECO:0000313" key="6">
    <source>
        <dbReference type="Proteomes" id="UP000565468"/>
    </source>
</evidence>
<dbReference type="RefSeq" id="WP_169503046.1">
    <property type="nucleotide sequence ID" value="NZ_JABBPN010000001.1"/>
</dbReference>
<keyword evidence="2" id="KW-0238">DNA-binding</keyword>
<evidence type="ECO:0000313" key="5">
    <source>
        <dbReference type="EMBL" id="NMO94347.1"/>
    </source>
</evidence>
<gene>
    <name evidence="5" type="ORF">HII30_00925</name>
</gene>
<dbReference type="InterPro" id="IPR036388">
    <property type="entry name" value="WH-like_DNA-bd_sf"/>
</dbReference>
<dbReference type="GO" id="GO:0003700">
    <property type="term" value="F:DNA-binding transcription factor activity"/>
    <property type="evidence" value="ECO:0007669"/>
    <property type="project" value="InterPro"/>
</dbReference>
<feature type="domain" description="HTH marR-type" evidence="4">
    <location>
        <begin position="1"/>
        <end position="139"/>
    </location>
</feature>
<evidence type="ECO:0000259" key="4">
    <source>
        <dbReference type="PROSITE" id="PS50995"/>
    </source>
</evidence>
<dbReference type="PANTHER" id="PTHR42756:SF1">
    <property type="entry name" value="TRANSCRIPTIONAL REPRESSOR OF EMRAB OPERON"/>
    <property type="match status" value="1"/>
</dbReference>
<dbReference type="PROSITE" id="PS50995">
    <property type="entry name" value="HTH_MARR_2"/>
    <property type="match status" value="1"/>
</dbReference>
<dbReference type="SMART" id="SM00347">
    <property type="entry name" value="HTH_MARR"/>
    <property type="match status" value="1"/>
</dbReference>
<dbReference type="InterPro" id="IPR000835">
    <property type="entry name" value="HTH_MarR-typ"/>
</dbReference>
<protein>
    <submittedName>
        <fullName evidence="5">Winged helix-turn-helix transcriptional regulator</fullName>
    </submittedName>
</protein>
<proteinExistence type="predicted"/>